<evidence type="ECO:0000256" key="5">
    <source>
        <dbReference type="ARBA" id="ARBA00022833"/>
    </source>
</evidence>
<dbReference type="Proteomes" id="UP001212189">
    <property type="component" value="Chromosome"/>
</dbReference>
<evidence type="ECO:0000259" key="7">
    <source>
        <dbReference type="Pfam" id="PF01435"/>
    </source>
</evidence>
<dbReference type="PANTHER" id="PTHR22726:SF1">
    <property type="entry name" value="METALLOENDOPEPTIDASE OMA1, MITOCHONDRIAL"/>
    <property type="match status" value="1"/>
</dbReference>
<accession>A0AAE9VR32</accession>
<gene>
    <name evidence="8" type="ORF">O6P33_05850</name>
</gene>
<evidence type="ECO:0000256" key="1">
    <source>
        <dbReference type="ARBA" id="ARBA00001947"/>
    </source>
</evidence>
<keyword evidence="4" id="KW-0378">Hydrolase</keyword>
<keyword evidence="2" id="KW-0645">Protease</keyword>
<dbReference type="InterPro" id="IPR051156">
    <property type="entry name" value="Mito/Outer_Membr_Metalloprot"/>
</dbReference>
<evidence type="ECO:0000313" key="8">
    <source>
        <dbReference type="EMBL" id="WBE26347.1"/>
    </source>
</evidence>
<name>A0AAE9VR32_9GAMM</name>
<organism evidence="8 9">
    <name type="scientific">Denitrificimonas caeni</name>
    <dbReference type="NCBI Taxonomy" id="521720"/>
    <lineage>
        <taxon>Bacteria</taxon>
        <taxon>Pseudomonadati</taxon>
        <taxon>Pseudomonadota</taxon>
        <taxon>Gammaproteobacteria</taxon>
        <taxon>Pseudomonadales</taxon>
        <taxon>Pseudomonadaceae</taxon>
        <taxon>Denitrificimonas</taxon>
    </lineage>
</organism>
<protein>
    <submittedName>
        <fullName evidence="8">M48 family metallopeptidase</fullName>
    </submittedName>
</protein>
<reference evidence="8 9" key="1">
    <citation type="submission" date="2022-12" db="EMBL/GenBank/DDBJ databases">
        <title>Coexistence and Characterization of a Novel Tigecycline Resistance gene tet(X) variant and blaNDM-1 in a Pseudomonas caeni Isolate of Chicken Origin.</title>
        <authorList>
            <person name="Lu X."/>
            <person name="Zhang L."/>
            <person name="Li R."/>
            <person name="Wang Z."/>
        </authorList>
    </citation>
    <scope>NUCLEOTIDE SEQUENCE [LARGE SCALE GENOMIC DNA]</scope>
    <source>
        <strain evidence="8 9">CE14</strain>
    </source>
</reference>
<proteinExistence type="predicted"/>
<dbReference type="EMBL" id="CP114976">
    <property type="protein sequence ID" value="WBE26347.1"/>
    <property type="molecule type" value="Genomic_DNA"/>
</dbReference>
<dbReference type="GO" id="GO:0046872">
    <property type="term" value="F:metal ion binding"/>
    <property type="evidence" value="ECO:0007669"/>
    <property type="project" value="UniProtKB-KW"/>
</dbReference>
<keyword evidence="3" id="KW-0479">Metal-binding</keyword>
<keyword evidence="9" id="KW-1185">Reference proteome</keyword>
<evidence type="ECO:0000256" key="3">
    <source>
        <dbReference type="ARBA" id="ARBA00022723"/>
    </source>
</evidence>
<comment type="cofactor">
    <cofactor evidence="1">
        <name>Zn(2+)</name>
        <dbReference type="ChEBI" id="CHEBI:29105"/>
    </cofactor>
</comment>
<dbReference type="GO" id="GO:0016020">
    <property type="term" value="C:membrane"/>
    <property type="evidence" value="ECO:0007669"/>
    <property type="project" value="TreeGrafter"/>
</dbReference>
<evidence type="ECO:0000313" key="9">
    <source>
        <dbReference type="Proteomes" id="UP001212189"/>
    </source>
</evidence>
<dbReference type="KEGG" id="dce:O6P33_05850"/>
<dbReference type="GO" id="GO:0004222">
    <property type="term" value="F:metalloendopeptidase activity"/>
    <property type="evidence" value="ECO:0007669"/>
    <property type="project" value="InterPro"/>
</dbReference>
<keyword evidence="5" id="KW-0862">Zinc</keyword>
<evidence type="ECO:0000256" key="6">
    <source>
        <dbReference type="ARBA" id="ARBA00023049"/>
    </source>
</evidence>
<dbReference type="CDD" id="cd07324">
    <property type="entry name" value="M48C_Oma1-like"/>
    <property type="match status" value="1"/>
</dbReference>
<feature type="domain" description="Peptidase M48" evidence="7">
    <location>
        <begin position="78"/>
        <end position="310"/>
    </location>
</feature>
<dbReference type="Pfam" id="PF01435">
    <property type="entry name" value="Peptidase_M48"/>
    <property type="match status" value="1"/>
</dbReference>
<sequence>MLRRSLILGSFLLIGGCLDNATTMMKSVVPVQLNSNEPVIAQIDKQHKKSMLAVGADIDRKRNQSSGLGLIKHSALENYANEQLTKLKKASGFESAPGRVYLFADTAFGARASADGNIYIPYAVIIDLKSSDELAALLAHELSHTIRGHSSSDIFVKVQKKGLAATSMVANFRKSDTGVVRSNDMKNIKKTMASVLITDGFINPGWTRVQESEADKLGLDIMIKAGYNPDGMFVLLDKVAQWDEKNSHIQQQRDAVLENMLGSFKLTDDKSALGQTLNSYFAQGATRFGAMVDSLNKSHDSAETRYDALLEYADKHYGDISSPALETRRWNAVAQNNSTKTMWQALQDTLAAREAIAQGNYRSAEKLIAKAKVHAQDQNFVNQTLYELGDAQRKNNTMQNGLNAGLKGQYPSLFLQVEKTKLASAKADKVPLPAAQGLANAFDAYGRPADYYNEVMTLLSKSDMKSQVLALQAECVAKYVGEGISCNVGDEEKDKQGADFSYKNMMKSFL</sequence>
<keyword evidence="6" id="KW-0482">Metalloprotease</keyword>
<evidence type="ECO:0000256" key="4">
    <source>
        <dbReference type="ARBA" id="ARBA00022801"/>
    </source>
</evidence>
<dbReference type="RefSeq" id="WP_269819269.1">
    <property type="nucleotide sequence ID" value="NZ_CP114976.1"/>
</dbReference>
<dbReference type="PROSITE" id="PS51257">
    <property type="entry name" value="PROKAR_LIPOPROTEIN"/>
    <property type="match status" value="1"/>
</dbReference>
<dbReference type="InterPro" id="IPR001915">
    <property type="entry name" value="Peptidase_M48"/>
</dbReference>
<dbReference type="Gene3D" id="3.30.2010.10">
    <property type="entry name" value="Metalloproteases ('zincins'), catalytic domain"/>
    <property type="match status" value="1"/>
</dbReference>
<evidence type="ECO:0000256" key="2">
    <source>
        <dbReference type="ARBA" id="ARBA00022670"/>
    </source>
</evidence>
<dbReference type="GO" id="GO:0051603">
    <property type="term" value="P:proteolysis involved in protein catabolic process"/>
    <property type="evidence" value="ECO:0007669"/>
    <property type="project" value="TreeGrafter"/>
</dbReference>
<dbReference type="AlphaFoldDB" id="A0AAE9VR32"/>
<dbReference type="PANTHER" id="PTHR22726">
    <property type="entry name" value="METALLOENDOPEPTIDASE OMA1"/>
    <property type="match status" value="1"/>
</dbReference>